<feature type="compositionally biased region" description="Polar residues" evidence="4">
    <location>
        <begin position="630"/>
        <end position="640"/>
    </location>
</feature>
<dbReference type="EMBL" id="CT868205">
    <property type="protein sequence ID" value="CAK74901.1"/>
    <property type="molecule type" value="Genomic_DNA"/>
</dbReference>
<dbReference type="HOGENOM" id="CLU_253094_0_0_1"/>
<feature type="region of interest" description="Disordered" evidence="4">
    <location>
        <begin position="703"/>
        <end position="735"/>
    </location>
</feature>
<dbReference type="PROSITE" id="PS50005">
    <property type="entry name" value="TPR"/>
    <property type="match status" value="12"/>
</dbReference>
<evidence type="ECO:0000313" key="5">
    <source>
        <dbReference type="EMBL" id="CAK74901.1"/>
    </source>
</evidence>
<feature type="repeat" description="TPR" evidence="3">
    <location>
        <begin position="1240"/>
        <end position="1273"/>
    </location>
</feature>
<accession>A0CVT4</accession>
<feature type="repeat" description="TPR" evidence="3">
    <location>
        <begin position="1342"/>
        <end position="1375"/>
    </location>
</feature>
<feature type="repeat" description="TPR" evidence="3">
    <location>
        <begin position="153"/>
        <end position="186"/>
    </location>
</feature>
<dbReference type="InterPro" id="IPR006597">
    <property type="entry name" value="Sel1-like"/>
</dbReference>
<feature type="repeat" description="TPR" evidence="3">
    <location>
        <begin position="1070"/>
        <end position="1103"/>
    </location>
</feature>
<reference evidence="5 6" key="1">
    <citation type="journal article" date="2006" name="Nature">
        <title>Global trends of whole-genome duplications revealed by the ciliate Paramecium tetraurelia.</title>
        <authorList>
            <consortium name="Genoscope"/>
            <person name="Aury J.-M."/>
            <person name="Jaillon O."/>
            <person name="Duret L."/>
            <person name="Noel B."/>
            <person name="Jubin C."/>
            <person name="Porcel B.M."/>
            <person name="Segurens B."/>
            <person name="Daubin V."/>
            <person name="Anthouard V."/>
            <person name="Aiach N."/>
            <person name="Arnaiz O."/>
            <person name="Billaut A."/>
            <person name="Beisson J."/>
            <person name="Blanc I."/>
            <person name="Bouhouche K."/>
            <person name="Camara F."/>
            <person name="Duharcourt S."/>
            <person name="Guigo R."/>
            <person name="Gogendeau D."/>
            <person name="Katinka M."/>
            <person name="Keller A.-M."/>
            <person name="Kissmehl R."/>
            <person name="Klotz C."/>
            <person name="Koll F."/>
            <person name="Le Moue A."/>
            <person name="Lepere C."/>
            <person name="Malinsky S."/>
            <person name="Nowacki M."/>
            <person name="Nowak J.K."/>
            <person name="Plattner H."/>
            <person name="Poulain J."/>
            <person name="Ruiz F."/>
            <person name="Serrano V."/>
            <person name="Zagulski M."/>
            <person name="Dessen P."/>
            <person name="Betermier M."/>
            <person name="Weissenbach J."/>
            <person name="Scarpelli C."/>
            <person name="Schachter V."/>
            <person name="Sperling L."/>
            <person name="Meyer E."/>
            <person name="Cohen J."/>
            <person name="Wincker P."/>
        </authorList>
    </citation>
    <scope>NUCLEOTIDE SEQUENCE [LARGE SCALE GENOMIC DNA]</scope>
    <source>
        <strain evidence="5 6">Stock d4-2</strain>
    </source>
</reference>
<dbReference type="Pfam" id="PF13424">
    <property type="entry name" value="TPR_12"/>
    <property type="match status" value="1"/>
</dbReference>
<dbReference type="PANTHER" id="PTHR45586:SF1">
    <property type="entry name" value="LIPOPOLYSACCHARIDE ASSEMBLY PROTEIN B"/>
    <property type="match status" value="1"/>
</dbReference>
<evidence type="ECO:0008006" key="7">
    <source>
        <dbReference type="Google" id="ProtNLM"/>
    </source>
</evidence>
<dbReference type="eggNOG" id="KOG4626">
    <property type="taxonomic scope" value="Eukaryota"/>
</dbReference>
<dbReference type="Gene3D" id="1.25.40.10">
    <property type="entry name" value="Tetratricopeptide repeat domain"/>
    <property type="match status" value="6"/>
</dbReference>
<evidence type="ECO:0000256" key="2">
    <source>
        <dbReference type="ARBA" id="ARBA00022803"/>
    </source>
</evidence>
<proteinExistence type="predicted"/>
<dbReference type="Pfam" id="PF14559">
    <property type="entry name" value="TPR_19"/>
    <property type="match status" value="3"/>
</dbReference>
<dbReference type="InParanoid" id="A0CVT4"/>
<feature type="compositionally biased region" description="Polar residues" evidence="4">
    <location>
        <begin position="360"/>
        <end position="373"/>
    </location>
</feature>
<feature type="repeat" description="TPR" evidence="3">
    <location>
        <begin position="1036"/>
        <end position="1069"/>
    </location>
</feature>
<dbReference type="PROSITE" id="PS50293">
    <property type="entry name" value="TPR_REGION"/>
    <property type="match status" value="3"/>
</dbReference>
<organism evidence="5 6">
    <name type="scientific">Paramecium tetraurelia</name>
    <dbReference type="NCBI Taxonomy" id="5888"/>
    <lineage>
        <taxon>Eukaryota</taxon>
        <taxon>Sar</taxon>
        <taxon>Alveolata</taxon>
        <taxon>Ciliophora</taxon>
        <taxon>Intramacronucleata</taxon>
        <taxon>Oligohymenophorea</taxon>
        <taxon>Peniculida</taxon>
        <taxon>Parameciidae</taxon>
        <taxon>Paramecium</taxon>
    </lineage>
</organism>
<feature type="repeat" description="TPR" evidence="3">
    <location>
        <begin position="1308"/>
        <end position="1341"/>
    </location>
</feature>
<feature type="repeat" description="TPR" evidence="3">
    <location>
        <begin position="896"/>
        <end position="929"/>
    </location>
</feature>
<dbReference type="Proteomes" id="UP000000600">
    <property type="component" value="Unassembled WGS sequence"/>
</dbReference>
<feature type="compositionally biased region" description="Low complexity" evidence="4">
    <location>
        <begin position="568"/>
        <end position="578"/>
    </location>
</feature>
<name>A0CVT4_PARTE</name>
<feature type="region of interest" description="Disordered" evidence="4">
    <location>
        <begin position="360"/>
        <end position="379"/>
    </location>
</feature>
<keyword evidence="1" id="KW-0677">Repeat</keyword>
<dbReference type="OrthoDB" id="312680at2759"/>
<gene>
    <name evidence="5" type="ORF">GSPATT00039062001</name>
</gene>
<dbReference type="SUPFAM" id="SSF48452">
    <property type="entry name" value="TPR-like"/>
    <property type="match status" value="4"/>
</dbReference>
<dbReference type="InterPro" id="IPR019734">
    <property type="entry name" value="TPR_rpt"/>
</dbReference>
<feature type="repeat" description="TPR" evidence="3">
    <location>
        <begin position="1376"/>
        <end position="1409"/>
    </location>
</feature>
<dbReference type="Pfam" id="PF13181">
    <property type="entry name" value="TPR_8"/>
    <property type="match status" value="1"/>
</dbReference>
<sequence length="1421" mass="166208">MQQQYLEPFPTEFISVRNYLSIKQLYKNYLDSLWKNNRTIIYNQQKNQYMMETTLVLQSFQSQQIELLEGIIENEYQNVEAYNLLAFAIKNHLEKSTDAYMRSLNIMQIALEISPNNTFTLFNIASTYYEMQDFTQAIIYYQKLIQVNKVSDYKAYFNLAMCYEKAGENQQALEMYKQSIRINPNFSSAVINYSNLLMLMSKQALARYTLESYLKNNKGDMRALNNLNIILAEKQKDQEVEENFFKINQSGAVISVFNSGVFLQKQGKLQEALQIFRQIVNNPKEDVVRPLLLLSHVNQGVLFEKLNNFNAAIQKYNYILDNFSKEINSEEFLQRIAVLKQKEKERQKLFPPIIASKVQTQLNSPHQQQQKTQAKLVKQSPDIYKKQQPALVPINNNNNKKQQQPVQVQKNTQKLIQRQPRPHSQKQQRQNQNQQQQLPQQSIRKLGVKNILKQTSLQDYQISSQQQFHRFFNNNIQQNPKVILQIQQEDNEDEHIIINQDDQKDQFQIYQNIDNTQIQGTQKKQQTDQQQQQKNGIVTNQDYIQQSQNNADLKPHPIPLEQSQLIDNNPNNQNNAQQEPINMEENKPQSIDDINKPITTEQQQPAQNQTEKVFCKIQTIKQIEDIPQIKVQSPQSSMEGIQDKNQPEASLDQVDQVVEQEQQQAVGQHQYVEEVRSPNQHVQDQANLLVIQKNNKIVELENNNDQDEQSPQQEQNGSEEQDGISSDGYGLQEPNNEGVYDEILEQPTEVLQVPESQPKTMVYQNSNRLESQPQQELQTQAKLGHSYTQQFAETQKKIAKVIRYPENFEDWTIEDCLRRIEEVPNDIFPVFRLAILYQDDQKEIAKQYLLKVTEMDPLFEAENVNWALGTFFVSEKEWKKALHHFRICYQYSQDRVKSYLEIARCYQNLGEVEKAEKTYKRAIDANNKDYLPYYKLGQMQIKNKQLKEGIDNLSKAQTLDYQNMDIIIKLGEALMIHDEDPTAIDQAVIVLHKGMIVDPLNQECTDALARAYEKKGDLDNAIKYGKLATEQPNSNQNSHYYLGTLYFKKKDLKSAAKSFITLLRINNKHPEALIEYATISSIQGNFEKAKKYLKYALKVSPNNPVANMRLGLIYQTKLQELNSAIECFQQVAIVDPTNYKAYYYMGQCYFQKGELDEGIEYMNQSLKHNQSFGLAWKAVGNIMYEMNQPATALRYFQKAIDLDKNDMEAKIRLGNCYYLQDQFEQAIQIYEEISHLDQNEELEQHMANCYYKKNDFEEAVLHYQRALSINSDKIECYYNLGDTYFTMEKFEEALECFEKVVKNDPQHSAAFYNYANTFFVLEDYENAAKYFEKAIELQPQNVDWRNYVAQLYIKKCDLNQAKRHLDESIRLQPNNPDTLAKYANYYYQIGNYQEALQKAKQTLVLDETNDQAKSLIQELTR</sequence>
<keyword evidence="2 3" id="KW-0802">TPR repeat</keyword>
<dbReference type="KEGG" id="ptm:GSPATT00039062001"/>
<evidence type="ECO:0000256" key="4">
    <source>
        <dbReference type="SAM" id="MobiDB-lite"/>
    </source>
</evidence>
<feature type="compositionally biased region" description="Low complexity" evidence="4">
    <location>
        <begin position="395"/>
        <end position="414"/>
    </location>
</feature>
<dbReference type="RefSeq" id="XP_001442298.1">
    <property type="nucleotide sequence ID" value="XM_001442261.1"/>
</dbReference>
<dbReference type="STRING" id="5888.A0CVT4"/>
<feature type="compositionally biased region" description="Low complexity" evidence="4">
    <location>
        <begin position="427"/>
        <end position="441"/>
    </location>
</feature>
<feature type="repeat" description="TPR" evidence="3">
    <location>
        <begin position="1173"/>
        <end position="1206"/>
    </location>
</feature>
<dbReference type="Pfam" id="PF13432">
    <property type="entry name" value="TPR_16"/>
    <property type="match status" value="1"/>
</dbReference>
<dbReference type="SMART" id="SM00028">
    <property type="entry name" value="TPR"/>
    <property type="match status" value="18"/>
</dbReference>
<feature type="region of interest" description="Disordered" evidence="4">
    <location>
        <begin position="550"/>
        <end position="587"/>
    </location>
</feature>
<dbReference type="OMA" id="FRICYQY"/>
<dbReference type="InterPro" id="IPR011990">
    <property type="entry name" value="TPR-like_helical_dom_sf"/>
</dbReference>
<feature type="region of interest" description="Disordered" evidence="4">
    <location>
        <begin position="393"/>
        <end position="441"/>
    </location>
</feature>
<feature type="repeat" description="TPR" evidence="3">
    <location>
        <begin position="118"/>
        <end position="151"/>
    </location>
</feature>
<feature type="repeat" description="TPR" evidence="3">
    <location>
        <begin position="1274"/>
        <end position="1307"/>
    </location>
</feature>
<dbReference type="GeneID" id="5028082"/>
<dbReference type="InterPro" id="IPR051012">
    <property type="entry name" value="CellSynth/LPSAsmb/PSIAsmb"/>
</dbReference>
<keyword evidence="6" id="KW-1185">Reference proteome</keyword>
<evidence type="ECO:0000256" key="3">
    <source>
        <dbReference type="PROSITE-ProRule" id="PRU00339"/>
    </source>
</evidence>
<dbReference type="Pfam" id="PF00515">
    <property type="entry name" value="TPR_1"/>
    <property type="match status" value="1"/>
</dbReference>
<evidence type="ECO:0000313" key="6">
    <source>
        <dbReference type="Proteomes" id="UP000000600"/>
    </source>
</evidence>
<feature type="repeat" description="TPR" evidence="3">
    <location>
        <begin position="1139"/>
        <end position="1172"/>
    </location>
</feature>
<evidence type="ECO:0000256" key="1">
    <source>
        <dbReference type="ARBA" id="ARBA00022737"/>
    </source>
</evidence>
<protein>
    <recommendedName>
        <fullName evidence="7">UDP-N-acetylglucosamine--peptide N-acetylglucosaminyltransferase SPINDLY</fullName>
    </recommendedName>
</protein>
<dbReference type="SMART" id="SM00671">
    <property type="entry name" value="SEL1"/>
    <property type="match status" value="9"/>
</dbReference>
<dbReference type="PANTHER" id="PTHR45586">
    <property type="entry name" value="TPR REPEAT-CONTAINING PROTEIN PA4667"/>
    <property type="match status" value="1"/>
</dbReference>
<feature type="region of interest" description="Disordered" evidence="4">
    <location>
        <begin position="628"/>
        <end position="652"/>
    </location>
</feature>